<organism evidence="2 3">
    <name type="scientific">Trichocladium antarcticum</name>
    <dbReference type="NCBI Taxonomy" id="1450529"/>
    <lineage>
        <taxon>Eukaryota</taxon>
        <taxon>Fungi</taxon>
        <taxon>Dikarya</taxon>
        <taxon>Ascomycota</taxon>
        <taxon>Pezizomycotina</taxon>
        <taxon>Sordariomycetes</taxon>
        <taxon>Sordariomycetidae</taxon>
        <taxon>Sordariales</taxon>
        <taxon>Chaetomiaceae</taxon>
        <taxon>Trichocladium</taxon>
    </lineage>
</organism>
<evidence type="ECO:0000313" key="3">
    <source>
        <dbReference type="Proteomes" id="UP001304895"/>
    </source>
</evidence>
<evidence type="ECO:0000313" key="2">
    <source>
        <dbReference type="EMBL" id="KAK4130208.1"/>
    </source>
</evidence>
<reference evidence="2" key="2">
    <citation type="submission" date="2023-05" db="EMBL/GenBank/DDBJ databases">
        <authorList>
            <consortium name="Lawrence Berkeley National Laboratory"/>
            <person name="Steindorff A."/>
            <person name="Hensen N."/>
            <person name="Bonometti L."/>
            <person name="Westerberg I."/>
            <person name="Brannstrom I.O."/>
            <person name="Guillou S."/>
            <person name="Cros-Aarteil S."/>
            <person name="Calhoun S."/>
            <person name="Haridas S."/>
            <person name="Kuo A."/>
            <person name="Mondo S."/>
            <person name="Pangilinan J."/>
            <person name="Riley R."/>
            <person name="Labutti K."/>
            <person name="Andreopoulos B."/>
            <person name="Lipzen A."/>
            <person name="Chen C."/>
            <person name="Yanf M."/>
            <person name="Daum C."/>
            <person name="Ng V."/>
            <person name="Clum A."/>
            <person name="Ohm R."/>
            <person name="Martin F."/>
            <person name="Silar P."/>
            <person name="Natvig D."/>
            <person name="Lalanne C."/>
            <person name="Gautier V."/>
            <person name="Ament-Velasquez S.L."/>
            <person name="Kruys A."/>
            <person name="Hutchinson M.I."/>
            <person name="Powell A.J."/>
            <person name="Barry K."/>
            <person name="Miller A.N."/>
            <person name="Grigoriev I.V."/>
            <person name="Debuchy R."/>
            <person name="Gladieux P."/>
            <person name="Thoren M.H."/>
            <person name="Johannesson H."/>
        </authorList>
    </citation>
    <scope>NUCLEOTIDE SEQUENCE</scope>
    <source>
        <strain evidence="2">CBS 123565</strain>
    </source>
</reference>
<dbReference type="EMBL" id="MU853441">
    <property type="protein sequence ID" value="KAK4130208.1"/>
    <property type="molecule type" value="Genomic_DNA"/>
</dbReference>
<dbReference type="Proteomes" id="UP001304895">
    <property type="component" value="Unassembled WGS sequence"/>
</dbReference>
<comment type="caution">
    <text evidence="2">The sequence shown here is derived from an EMBL/GenBank/DDBJ whole genome shotgun (WGS) entry which is preliminary data.</text>
</comment>
<proteinExistence type="predicted"/>
<feature type="region of interest" description="Disordered" evidence="1">
    <location>
        <begin position="254"/>
        <end position="275"/>
    </location>
</feature>
<reference evidence="2" key="1">
    <citation type="journal article" date="2023" name="Mol. Phylogenet. Evol.">
        <title>Genome-scale phylogeny and comparative genomics of the fungal order Sordariales.</title>
        <authorList>
            <person name="Hensen N."/>
            <person name="Bonometti L."/>
            <person name="Westerberg I."/>
            <person name="Brannstrom I.O."/>
            <person name="Guillou S."/>
            <person name="Cros-Aarteil S."/>
            <person name="Calhoun S."/>
            <person name="Haridas S."/>
            <person name="Kuo A."/>
            <person name="Mondo S."/>
            <person name="Pangilinan J."/>
            <person name="Riley R."/>
            <person name="LaButti K."/>
            <person name="Andreopoulos B."/>
            <person name="Lipzen A."/>
            <person name="Chen C."/>
            <person name="Yan M."/>
            <person name="Daum C."/>
            <person name="Ng V."/>
            <person name="Clum A."/>
            <person name="Steindorff A."/>
            <person name="Ohm R.A."/>
            <person name="Martin F."/>
            <person name="Silar P."/>
            <person name="Natvig D.O."/>
            <person name="Lalanne C."/>
            <person name="Gautier V."/>
            <person name="Ament-Velasquez S.L."/>
            <person name="Kruys A."/>
            <person name="Hutchinson M.I."/>
            <person name="Powell A.J."/>
            <person name="Barry K."/>
            <person name="Miller A.N."/>
            <person name="Grigoriev I.V."/>
            <person name="Debuchy R."/>
            <person name="Gladieux P."/>
            <person name="Hiltunen Thoren M."/>
            <person name="Johannesson H."/>
        </authorList>
    </citation>
    <scope>NUCLEOTIDE SEQUENCE</scope>
    <source>
        <strain evidence="2">CBS 123565</strain>
    </source>
</reference>
<accession>A0AAN6ZA31</accession>
<protein>
    <submittedName>
        <fullName evidence="2">Uncharacterized protein</fullName>
    </submittedName>
</protein>
<sequence length="294" mass="32284">MQALFGRRTVAAASGRKSTATQVAHQGVRCASPPILGHILLPFPDLVPCDTSSHPQLLAEPRDSLSNRGRRTMKPSGVEQCCFNLQRYVSHVRCARSRVLHEPPAADFLFSFSWPSIARLPTENRCQPDVQRTPTRATTNLRLSTKHASQQATESPLRAEERDAECETRIWAQVPRVSEEILVGSARGSSAMPKSMEGGRDRKATVQSVDCQFPKSIHHSCMFAEEVDSGGASALPSTFHAAAQLIRTGKLHRRPHFDKGLGQGKTSKSKGITDTEQARSMGFAVNFAEFQTTH</sequence>
<dbReference type="AlphaFoldDB" id="A0AAN6ZA31"/>
<keyword evidence="3" id="KW-1185">Reference proteome</keyword>
<name>A0AAN6ZA31_9PEZI</name>
<evidence type="ECO:0000256" key="1">
    <source>
        <dbReference type="SAM" id="MobiDB-lite"/>
    </source>
</evidence>
<gene>
    <name evidence="2" type="ORF">BT67DRAFT_240554</name>
</gene>